<reference evidence="2" key="1">
    <citation type="submission" date="2020-08" db="EMBL/GenBank/DDBJ databases">
        <title>Ramlibacter sp. GTP1 16S ribosomal RNA gene genome sequencing and assembly.</title>
        <authorList>
            <person name="Kang M."/>
        </authorList>
    </citation>
    <scope>NUCLEOTIDE SEQUENCE</scope>
    <source>
        <strain evidence="2">GTP1</strain>
    </source>
</reference>
<organism evidence="2 3">
    <name type="scientific">Ramlibacter albus</name>
    <dbReference type="NCBI Taxonomy" id="2079448"/>
    <lineage>
        <taxon>Bacteria</taxon>
        <taxon>Pseudomonadati</taxon>
        <taxon>Pseudomonadota</taxon>
        <taxon>Betaproteobacteria</taxon>
        <taxon>Burkholderiales</taxon>
        <taxon>Comamonadaceae</taxon>
        <taxon>Ramlibacter</taxon>
    </lineage>
</organism>
<dbReference type="Proteomes" id="UP000596827">
    <property type="component" value="Unassembled WGS sequence"/>
</dbReference>
<sequence length="233" mass="26127">MFDKLRKAFSRDAGKRDAVEGTPSQPASQLQFTVSQWAQSHGFAVQMTGSGNTVKMQGKVHGKPWLMEAGTPTRNYIMGDELRARAEIGVNEDAAVLVINRPLKEALEAKAYNMITDDLQTTADPNLPEEMRWLAMYDEVGWDSLPMDFWNRYAILTDRRENALAWIDPQLAEMMLEWPEPGPSKDVPFMLLVLRGKAYMRMEYTPPTAQVLEHAAQIFTSACESAIGGLSVN</sequence>
<dbReference type="AlphaFoldDB" id="A0A923M8U7"/>
<gene>
    <name evidence="2" type="ORF">H8R02_09295</name>
</gene>
<protein>
    <submittedName>
        <fullName evidence="2">Uncharacterized protein</fullName>
    </submittedName>
</protein>
<name>A0A923M8U7_9BURK</name>
<dbReference type="RefSeq" id="WP_187081096.1">
    <property type="nucleotide sequence ID" value="NZ_JACORU010000002.1"/>
</dbReference>
<evidence type="ECO:0000313" key="2">
    <source>
        <dbReference type="EMBL" id="MBC5764642.1"/>
    </source>
</evidence>
<keyword evidence="3" id="KW-1185">Reference proteome</keyword>
<feature type="compositionally biased region" description="Basic and acidic residues" evidence="1">
    <location>
        <begin position="8"/>
        <end position="19"/>
    </location>
</feature>
<accession>A0A923M8U7</accession>
<comment type="caution">
    <text evidence="2">The sequence shown here is derived from an EMBL/GenBank/DDBJ whole genome shotgun (WGS) entry which is preliminary data.</text>
</comment>
<evidence type="ECO:0000313" key="3">
    <source>
        <dbReference type="Proteomes" id="UP000596827"/>
    </source>
</evidence>
<proteinExistence type="predicted"/>
<dbReference type="EMBL" id="JACORU010000002">
    <property type="protein sequence ID" value="MBC5764642.1"/>
    <property type="molecule type" value="Genomic_DNA"/>
</dbReference>
<feature type="region of interest" description="Disordered" evidence="1">
    <location>
        <begin position="8"/>
        <end position="27"/>
    </location>
</feature>
<evidence type="ECO:0000256" key="1">
    <source>
        <dbReference type="SAM" id="MobiDB-lite"/>
    </source>
</evidence>